<evidence type="ECO:0000313" key="3">
    <source>
        <dbReference type="Proteomes" id="UP000267164"/>
    </source>
</evidence>
<dbReference type="InterPro" id="IPR011856">
    <property type="entry name" value="tRNA_endonuc-like_dom_sf"/>
</dbReference>
<dbReference type="EMBL" id="CP032568">
    <property type="protein sequence ID" value="AYF78216.1"/>
    <property type="molecule type" value="Genomic_DNA"/>
</dbReference>
<name>A0A386ZL76_9NOCA</name>
<dbReference type="AlphaFoldDB" id="A0A386ZL76"/>
<accession>A0A386ZL76</accession>
<dbReference type="OrthoDB" id="9803736at2"/>
<evidence type="ECO:0000313" key="2">
    <source>
        <dbReference type="EMBL" id="AYF78216.1"/>
    </source>
</evidence>
<dbReference type="GO" id="GO:0009307">
    <property type="term" value="P:DNA restriction-modification system"/>
    <property type="evidence" value="ECO:0007669"/>
    <property type="project" value="InterPro"/>
</dbReference>
<dbReference type="Pfam" id="PF04471">
    <property type="entry name" value="Mrr_cat"/>
    <property type="match status" value="1"/>
</dbReference>
<proteinExistence type="predicted"/>
<keyword evidence="3" id="KW-1185">Reference proteome</keyword>
<dbReference type="GO" id="GO:0004519">
    <property type="term" value="F:endonuclease activity"/>
    <property type="evidence" value="ECO:0007669"/>
    <property type="project" value="UniProtKB-KW"/>
</dbReference>
<protein>
    <submittedName>
        <fullName evidence="2">Restriction endonuclease</fullName>
    </submittedName>
</protein>
<keyword evidence="2" id="KW-0540">Nuclease</keyword>
<keyword evidence="2" id="KW-0378">Hydrolase</keyword>
<dbReference type="Gene3D" id="3.40.1350.10">
    <property type="match status" value="1"/>
</dbReference>
<feature type="domain" description="Restriction endonuclease type IV Mrr" evidence="1">
    <location>
        <begin position="2"/>
        <end position="60"/>
    </location>
</feature>
<dbReference type="GO" id="GO:0003677">
    <property type="term" value="F:DNA binding"/>
    <property type="evidence" value="ECO:0007669"/>
    <property type="project" value="InterPro"/>
</dbReference>
<dbReference type="KEGG" id="nyu:D7D52_35215"/>
<evidence type="ECO:0000259" key="1">
    <source>
        <dbReference type="Pfam" id="PF04471"/>
    </source>
</evidence>
<keyword evidence="2" id="KW-0255">Endonuclease</keyword>
<dbReference type="InterPro" id="IPR007560">
    <property type="entry name" value="Restrct_endonuc_IV_Mrr"/>
</dbReference>
<dbReference type="Proteomes" id="UP000267164">
    <property type="component" value="Chromosome"/>
</dbReference>
<organism evidence="2 3">
    <name type="scientific">Nocardia yunnanensis</name>
    <dbReference type="NCBI Taxonomy" id="2382165"/>
    <lineage>
        <taxon>Bacteria</taxon>
        <taxon>Bacillati</taxon>
        <taxon>Actinomycetota</taxon>
        <taxon>Actinomycetes</taxon>
        <taxon>Mycobacteriales</taxon>
        <taxon>Nocardiaceae</taxon>
        <taxon>Nocardia</taxon>
    </lineage>
</organism>
<reference evidence="2 3" key="1">
    <citation type="submission" date="2018-09" db="EMBL/GenBank/DDBJ databases">
        <title>Nocardia yunnanensis sp. nov., an actinomycete isolated from a soil sample.</title>
        <authorList>
            <person name="Zhang J."/>
        </authorList>
    </citation>
    <scope>NUCLEOTIDE SEQUENCE [LARGE SCALE GENOMIC DNA]</scope>
    <source>
        <strain evidence="2 3">CFHS0054</strain>
    </source>
</reference>
<dbReference type="RefSeq" id="WP_120743299.1">
    <property type="nucleotide sequence ID" value="NZ_CP032568.1"/>
</dbReference>
<gene>
    <name evidence="2" type="ORF">D7D52_35215</name>
</gene>
<sequence length="85" mass="9356">MECKQYSGTVEVDTARALLGVVATERATSGVLVTTGKCSKGVRSLAESDDRLDFVDGEKLGLLLNQHFGTEWRRRLIRLSTLKSN</sequence>